<dbReference type="InterPro" id="IPR016024">
    <property type="entry name" value="ARM-type_fold"/>
</dbReference>
<dbReference type="RefSeq" id="WP_206723568.1">
    <property type="nucleotide sequence ID" value="NZ_CP071090.1"/>
</dbReference>
<dbReference type="EMBL" id="CP071090">
    <property type="protein sequence ID" value="QSQ21991.1"/>
    <property type="molecule type" value="Genomic_DNA"/>
</dbReference>
<accession>A0ABX7NX76</accession>
<dbReference type="InterPro" id="IPR011959">
    <property type="entry name" value="CHP02270"/>
</dbReference>
<reference evidence="2 3" key="1">
    <citation type="submission" date="2021-02" db="EMBL/GenBank/DDBJ databases">
        <title>De Novo genome assembly of isolated myxobacteria.</title>
        <authorList>
            <person name="Stevens D.C."/>
        </authorList>
    </citation>
    <scope>NUCLEOTIDE SEQUENCE [LARGE SCALE GENOMIC DNA]</scope>
    <source>
        <strain evidence="3">SCPEA02</strain>
    </source>
</reference>
<evidence type="ECO:0000313" key="3">
    <source>
        <dbReference type="Proteomes" id="UP000662747"/>
    </source>
</evidence>
<protein>
    <submittedName>
        <fullName evidence="2">TIGR02270 family protein</fullName>
    </submittedName>
</protein>
<feature type="compositionally biased region" description="Acidic residues" evidence="1">
    <location>
        <begin position="308"/>
        <end position="326"/>
    </location>
</feature>
<organism evidence="2 3">
    <name type="scientific">Pyxidicoccus parkwayensis</name>
    <dbReference type="NCBI Taxonomy" id="2813578"/>
    <lineage>
        <taxon>Bacteria</taxon>
        <taxon>Pseudomonadati</taxon>
        <taxon>Myxococcota</taxon>
        <taxon>Myxococcia</taxon>
        <taxon>Myxococcales</taxon>
        <taxon>Cystobacterineae</taxon>
        <taxon>Myxococcaceae</taxon>
        <taxon>Pyxidicoccus</taxon>
    </lineage>
</organism>
<dbReference type="NCBIfam" id="TIGR02270">
    <property type="entry name" value="TIGR02270 family protein"/>
    <property type="match status" value="1"/>
</dbReference>
<feature type="region of interest" description="Disordered" evidence="1">
    <location>
        <begin position="308"/>
        <end position="339"/>
    </location>
</feature>
<name>A0ABX7NX76_9BACT</name>
<proteinExistence type="predicted"/>
<sequence>MYPDSVHGWAIPEQHLSEAAFLWGRLELMFRSPRHVLWRTLETEQRMRAHLDGLVVGGAPVANHLLKPALLEEDPPLVSAAASALLVQDDQVGAVLGLLVEGTKLQHRAVQQALLRCERKDLAARLAALPATLPDTARAAVLEVQALRGLDAGATLAQWMASETPALAAAALRAARAAPSRVEPAKVLAALDSPSPAVREAAVELGLRLGLRATWRQCQQWAAKKVSGCRRALELLAVGGEEEDLEALLALTREPRLRHDAVWALGFSGRVSVAEAALGWMRDEDPRFVRLAAEAFSAITGLVVEGAYQEEEEEEEPLPPLEEEDLVTPLGPDPEASLPRARPDAVEAWWKEAKRRFEPRTRYLRGLPLEPARLLSALRDEPMRRRHLLAMEVSFRTREALRLDTHTSAHEQQQWLLKPRTLREGDLRVPFKHLLTVG</sequence>
<evidence type="ECO:0000313" key="2">
    <source>
        <dbReference type="EMBL" id="QSQ21991.1"/>
    </source>
</evidence>
<evidence type="ECO:0000256" key="1">
    <source>
        <dbReference type="SAM" id="MobiDB-lite"/>
    </source>
</evidence>
<dbReference type="Proteomes" id="UP000662747">
    <property type="component" value="Chromosome"/>
</dbReference>
<keyword evidence="3" id="KW-1185">Reference proteome</keyword>
<dbReference type="SUPFAM" id="SSF48371">
    <property type="entry name" value="ARM repeat"/>
    <property type="match status" value="1"/>
</dbReference>
<gene>
    <name evidence="2" type="ORF">JY651_43760</name>
</gene>